<dbReference type="AlphaFoldDB" id="A0A3D9URP5"/>
<evidence type="ECO:0000313" key="3">
    <source>
        <dbReference type="EMBL" id="REF30670.1"/>
    </source>
</evidence>
<organism evidence="3 4">
    <name type="scientific">Calidifontibacter indicus</name>
    <dbReference type="NCBI Taxonomy" id="419650"/>
    <lineage>
        <taxon>Bacteria</taxon>
        <taxon>Bacillati</taxon>
        <taxon>Actinomycetota</taxon>
        <taxon>Actinomycetes</taxon>
        <taxon>Micrococcales</taxon>
        <taxon>Dermacoccaceae</taxon>
        <taxon>Calidifontibacter</taxon>
    </lineage>
</organism>
<dbReference type="PANTHER" id="PTHR34039">
    <property type="entry name" value="UPF0102 PROTEIN YRAN"/>
    <property type="match status" value="1"/>
</dbReference>
<keyword evidence="3" id="KW-0540">Nuclease</keyword>
<dbReference type="HAMAP" id="MF_00048">
    <property type="entry name" value="UPF0102"/>
    <property type="match status" value="1"/>
</dbReference>
<dbReference type="PANTHER" id="PTHR34039:SF1">
    <property type="entry name" value="UPF0102 PROTEIN YRAN"/>
    <property type="match status" value="1"/>
</dbReference>
<keyword evidence="3" id="KW-0378">Hydrolase</keyword>
<keyword evidence="4" id="KW-1185">Reference proteome</keyword>
<reference evidence="3 4" key="1">
    <citation type="submission" date="2018-08" db="EMBL/GenBank/DDBJ databases">
        <title>Sequencing the genomes of 1000 actinobacteria strains.</title>
        <authorList>
            <person name="Klenk H.-P."/>
        </authorList>
    </citation>
    <scope>NUCLEOTIDE SEQUENCE [LARGE SCALE GENOMIC DNA]</scope>
    <source>
        <strain evidence="3 4">DSM 22967</strain>
    </source>
</reference>
<accession>A0A3D9URP5</accession>
<comment type="similarity">
    <text evidence="1 2">Belongs to the UPF0102 family.</text>
</comment>
<dbReference type="GO" id="GO:0004519">
    <property type="term" value="F:endonuclease activity"/>
    <property type="evidence" value="ECO:0007669"/>
    <property type="project" value="UniProtKB-KW"/>
</dbReference>
<dbReference type="InterPro" id="IPR011856">
    <property type="entry name" value="tRNA_endonuc-like_dom_sf"/>
</dbReference>
<dbReference type="OrthoDB" id="9794876at2"/>
<evidence type="ECO:0000256" key="1">
    <source>
        <dbReference type="ARBA" id="ARBA00006738"/>
    </source>
</evidence>
<evidence type="ECO:0000256" key="2">
    <source>
        <dbReference type="HAMAP-Rule" id="MF_00048"/>
    </source>
</evidence>
<keyword evidence="3" id="KW-0255">Endonuclease</keyword>
<dbReference type="CDD" id="cd20736">
    <property type="entry name" value="PoNe_Nuclease"/>
    <property type="match status" value="1"/>
</dbReference>
<dbReference type="InterPro" id="IPR003509">
    <property type="entry name" value="UPF0102_YraN-like"/>
</dbReference>
<dbReference type="RefSeq" id="WP_115922626.1">
    <property type="nucleotide sequence ID" value="NZ_QTUA01000001.1"/>
</dbReference>
<dbReference type="EMBL" id="QTUA01000001">
    <property type="protein sequence ID" value="REF30670.1"/>
    <property type="molecule type" value="Genomic_DNA"/>
</dbReference>
<dbReference type="NCBIfam" id="NF009154">
    <property type="entry name" value="PRK12497.3-3"/>
    <property type="match status" value="1"/>
</dbReference>
<dbReference type="Gene3D" id="3.40.1350.10">
    <property type="match status" value="1"/>
</dbReference>
<protein>
    <recommendedName>
        <fullName evidence="2">UPF0102 protein DFJ65_1685</fullName>
    </recommendedName>
</protein>
<dbReference type="SUPFAM" id="SSF52980">
    <property type="entry name" value="Restriction endonuclease-like"/>
    <property type="match status" value="1"/>
</dbReference>
<gene>
    <name evidence="3" type="ORF">DFJ65_1685</name>
</gene>
<evidence type="ECO:0000313" key="4">
    <source>
        <dbReference type="Proteomes" id="UP000256253"/>
    </source>
</evidence>
<dbReference type="GO" id="GO:0003676">
    <property type="term" value="F:nucleic acid binding"/>
    <property type="evidence" value="ECO:0007669"/>
    <property type="project" value="InterPro"/>
</dbReference>
<comment type="caution">
    <text evidence="3">The sequence shown here is derived from an EMBL/GenBank/DDBJ whole genome shotgun (WGS) entry which is preliminary data.</text>
</comment>
<name>A0A3D9URP5_9MICO</name>
<dbReference type="Proteomes" id="UP000256253">
    <property type="component" value="Unassembled WGS sequence"/>
</dbReference>
<dbReference type="Pfam" id="PF02021">
    <property type="entry name" value="UPF0102"/>
    <property type="match status" value="1"/>
</dbReference>
<sequence length="125" mass="14499">MDEEMTRHRRSLGAQGEEIAADYLRSLDWSLLERNWRCNEGELDMIAYDCETGAVVAVEVKTRNTAHFGRPVEHVGQDKIDRVHRLVRRWLYEQGLFAREVRVDLIGIVLVDDAVVDLEHLRDIA</sequence>
<proteinExistence type="inferred from homology"/>
<dbReference type="InterPro" id="IPR011335">
    <property type="entry name" value="Restrct_endonuc-II-like"/>
</dbReference>